<dbReference type="GO" id="GO:0006508">
    <property type="term" value="P:proteolysis"/>
    <property type="evidence" value="ECO:0007669"/>
    <property type="project" value="UniProtKB-KW"/>
</dbReference>
<keyword evidence="4 6" id="KW-0788">Thiol protease</keyword>
<feature type="domain" description="C2" evidence="7">
    <location>
        <begin position="486"/>
        <end position="615"/>
    </location>
</feature>
<evidence type="ECO:0000256" key="2">
    <source>
        <dbReference type="ARBA" id="ARBA00022670"/>
    </source>
</evidence>
<evidence type="ECO:0000313" key="10">
    <source>
        <dbReference type="Proteomes" id="UP000288216"/>
    </source>
</evidence>
<sequence length="635" mass="73857">MVLSVKLYKDQQYSALKKECLQHHRLFEDPEFPATIESLFYFKSPPGPIEWRRPQELCKSPQLFVNGISSHDLHQGKLGNCWFVAACSCLALRDGLWQKVIPDWKKQNWDPKKPSSYAGIFHFRFWRFAEWIDVVIDDRLPTMSEKLLFCHSDSEEEFWSALLEKAYAKLSGCYEALDGGNTGDAIVDFTGSVPETIKLQEINYVKDSIKRLKLFEKLLKVYNRRGLISCSIHLKPDSTLDPSRLQGLKVDHSYSVTKVQKVRLGDTAEKLFMIQMRNPWGRGEWLGPWSDNSKEWQKVSKKEQKTIGIEVKNDGEFWMAFEDWYKYITDVIVCRLINTSYLSIRKTWDEVILRGAWSKHDDPLLNRAGGCTNFRDTFLQNPQYVFDVTKEEDEVLVSLQQRDKRIHRKEGKGENLLIGLSIFKVELNREYRLHSFFPQAAGSRYIDTRSVAVRTDLKKGRYVIIPTTYNVNMEDVFLLRVYTDMPSGCRELTIDKPMVTCWNIIFRYPRIVTQVELHQATDLPKLNSSEGADAYAVFKCEYSKIRTAIFKNTRNPQFDTKVIFYRRNPKRPITIQLWNSNTLCDTLIGEVTIEESQHNPIRERLLQLQTKDRQESETPSCITITVISSSNLAAL</sequence>
<dbReference type="GO" id="GO:0004198">
    <property type="term" value="F:calcium-dependent cysteine-type endopeptidase activity"/>
    <property type="evidence" value="ECO:0007669"/>
    <property type="project" value="InterPro"/>
</dbReference>
<dbReference type="PRINTS" id="PR00704">
    <property type="entry name" value="CALPAIN"/>
</dbReference>
<dbReference type="InterPro" id="IPR022682">
    <property type="entry name" value="Calpain_domain_III"/>
</dbReference>
<dbReference type="InterPro" id="IPR033883">
    <property type="entry name" value="C2_III"/>
</dbReference>
<dbReference type="PANTHER" id="PTHR10183:SF379">
    <property type="entry name" value="CALPAIN-5"/>
    <property type="match status" value="1"/>
</dbReference>
<evidence type="ECO:0000256" key="5">
    <source>
        <dbReference type="PIRSR" id="PIRSR622684-1"/>
    </source>
</evidence>
<dbReference type="FunFam" id="3.90.70.10:FF:000114">
    <property type="entry name" value="Calpain a"/>
    <property type="match status" value="1"/>
</dbReference>
<protein>
    <submittedName>
        <fullName evidence="9">Uncharacterized protein</fullName>
    </submittedName>
</protein>
<dbReference type="InterPro" id="IPR022683">
    <property type="entry name" value="Calpain_III"/>
</dbReference>
<dbReference type="SUPFAM" id="SSF49562">
    <property type="entry name" value="C2 domain (Calcium/lipid-binding domain, CaLB)"/>
    <property type="match status" value="1"/>
</dbReference>
<evidence type="ECO:0000256" key="4">
    <source>
        <dbReference type="ARBA" id="ARBA00022807"/>
    </source>
</evidence>
<gene>
    <name evidence="9" type="ORF">scyTo_0001357</name>
</gene>
<reference evidence="9 10" key="1">
    <citation type="journal article" date="2018" name="Nat. Ecol. Evol.">
        <title>Shark genomes provide insights into elasmobranch evolution and the origin of vertebrates.</title>
        <authorList>
            <person name="Hara Y"/>
            <person name="Yamaguchi K"/>
            <person name="Onimaru K"/>
            <person name="Kadota M"/>
            <person name="Koyanagi M"/>
            <person name="Keeley SD"/>
            <person name="Tatsumi K"/>
            <person name="Tanaka K"/>
            <person name="Motone F"/>
            <person name="Kageyama Y"/>
            <person name="Nozu R"/>
            <person name="Adachi N"/>
            <person name="Nishimura O"/>
            <person name="Nakagawa R"/>
            <person name="Tanegashima C"/>
            <person name="Kiyatake I"/>
            <person name="Matsumoto R"/>
            <person name="Murakumo K"/>
            <person name="Nishida K"/>
            <person name="Terakita A"/>
            <person name="Kuratani S"/>
            <person name="Sato K"/>
            <person name="Hyodo S Kuraku.S."/>
        </authorList>
    </citation>
    <scope>NUCLEOTIDE SEQUENCE [LARGE SCALE GENOMIC DNA]</scope>
</reference>
<dbReference type="EMBL" id="BFAA01000302">
    <property type="protein sequence ID" value="GCB70733.1"/>
    <property type="molecule type" value="Genomic_DNA"/>
</dbReference>
<dbReference type="Pfam" id="PF00648">
    <property type="entry name" value="Peptidase_C2"/>
    <property type="match status" value="1"/>
</dbReference>
<dbReference type="CDD" id="cd00044">
    <property type="entry name" value="CysPc"/>
    <property type="match status" value="1"/>
</dbReference>
<dbReference type="Pfam" id="PF00168">
    <property type="entry name" value="C2"/>
    <property type="match status" value="1"/>
</dbReference>
<dbReference type="SMART" id="SM00720">
    <property type="entry name" value="calpain_III"/>
    <property type="match status" value="1"/>
</dbReference>
<dbReference type="OMA" id="RMHVAQQ"/>
<proteinExistence type="inferred from homology"/>
<comment type="caution">
    <text evidence="9">The sequence shown here is derived from an EMBL/GenBank/DDBJ whole genome shotgun (WGS) entry which is preliminary data.</text>
</comment>
<feature type="domain" description="Calpain catalytic" evidence="8">
    <location>
        <begin position="26"/>
        <end position="337"/>
    </location>
</feature>
<accession>A0A401PC83</accession>
<evidence type="ECO:0000313" key="9">
    <source>
        <dbReference type="EMBL" id="GCB70733.1"/>
    </source>
</evidence>
<evidence type="ECO:0000259" key="7">
    <source>
        <dbReference type="PROSITE" id="PS50004"/>
    </source>
</evidence>
<dbReference type="Gene3D" id="3.90.70.10">
    <property type="entry name" value="Cysteine proteinases"/>
    <property type="match status" value="1"/>
</dbReference>
<dbReference type="FunFam" id="2.60.120.380:FF:000003">
    <property type="entry name" value="Calpain 5"/>
    <property type="match status" value="1"/>
</dbReference>
<dbReference type="AlphaFoldDB" id="A0A401PC83"/>
<dbReference type="PROSITE" id="PS00139">
    <property type="entry name" value="THIOL_PROTEASE_CYS"/>
    <property type="match status" value="1"/>
</dbReference>
<dbReference type="SMART" id="SM00239">
    <property type="entry name" value="C2"/>
    <property type="match status" value="1"/>
</dbReference>
<dbReference type="Gene3D" id="2.60.120.380">
    <property type="match status" value="1"/>
</dbReference>
<keyword evidence="3 6" id="KW-0378">Hydrolase</keyword>
<dbReference type="Gene3D" id="2.60.40.150">
    <property type="entry name" value="C2 domain"/>
    <property type="match status" value="1"/>
</dbReference>
<feature type="active site" evidence="5 6">
    <location>
        <position position="278"/>
    </location>
</feature>
<dbReference type="InterPro" id="IPR022684">
    <property type="entry name" value="Calpain_cysteine_protease"/>
</dbReference>
<feature type="active site" evidence="5 6">
    <location>
        <position position="252"/>
    </location>
</feature>
<evidence type="ECO:0000259" key="8">
    <source>
        <dbReference type="PROSITE" id="PS50203"/>
    </source>
</evidence>
<dbReference type="InterPro" id="IPR000008">
    <property type="entry name" value="C2_dom"/>
</dbReference>
<dbReference type="FunFam" id="2.60.40.150:FF:000131">
    <property type="entry name" value="calpain-6"/>
    <property type="match status" value="1"/>
</dbReference>
<dbReference type="Pfam" id="PF01067">
    <property type="entry name" value="Calpain_III"/>
    <property type="match status" value="1"/>
</dbReference>
<comment type="similarity">
    <text evidence="1">Belongs to the peptidase C2 family.</text>
</comment>
<dbReference type="PROSITE" id="PS50004">
    <property type="entry name" value="C2"/>
    <property type="match status" value="1"/>
</dbReference>
<dbReference type="SUPFAM" id="SSF54001">
    <property type="entry name" value="Cysteine proteinases"/>
    <property type="match status" value="1"/>
</dbReference>
<evidence type="ECO:0000256" key="3">
    <source>
        <dbReference type="ARBA" id="ARBA00022801"/>
    </source>
</evidence>
<organism evidence="9 10">
    <name type="scientific">Scyliorhinus torazame</name>
    <name type="common">Cloudy catshark</name>
    <name type="synonym">Catulus torazame</name>
    <dbReference type="NCBI Taxonomy" id="75743"/>
    <lineage>
        <taxon>Eukaryota</taxon>
        <taxon>Metazoa</taxon>
        <taxon>Chordata</taxon>
        <taxon>Craniata</taxon>
        <taxon>Vertebrata</taxon>
        <taxon>Chondrichthyes</taxon>
        <taxon>Elasmobranchii</taxon>
        <taxon>Galeomorphii</taxon>
        <taxon>Galeoidea</taxon>
        <taxon>Carcharhiniformes</taxon>
        <taxon>Scyliorhinidae</taxon>
        <taxon>Scyliorhinus</taxon>
    </lineage>
</organism>
<dbReference type="SUPFAM" id="SSF49758">
    <property type="entry name" value="Calpain large subunit, middle domain (domain III)"/>
    <property type="match status" value="1"/>
</dbReference>
<dbReference type="STRING" id="75743.A0A401PC83"/>
<dbReference type="Proteomes" id="UP000288216">
    <property type="component" value="Unassembled WGS sequence"/>
</dbReference>
<dbReference type="CDD" id="cd00214">
    <property type="entry name" value="Calpain_III"/>
    <property type="match status" value="1"/>
</dbReference>
<evidence type="ECO:0000256" key="1">
    <source>
        <dbReference type="ARBA" id="ARBA00007623"/>
    </source>
</evidence>
<dbReference type="OrthoDB" id="424753at2759"/>
<keyword evidence="2 6" id="KW-0645">Protease</keyword>
<dbReference type="InterPro" id="IPR033884">
    <property type="entry name" value="C2_Calpain"/>
</dbReference>
<dbReference type="SMART" id="SM00230">
    <property type="entry name" value="CysPc"/>
    <property type="match status" value="1"/>
</dbReference>
<dbReference type="PANTHER" id="PTHR10183">
    <property type="entry name" value="CALPAIN"/>
    <property type="match status" value="1"/>
</dbReference>
<dbReference type="PROSITE" id="PS50203">
    <property type="entry name" value="CALPAIN_CAT"/>
    <property type="match status" value="1"/>
</dbReference>
<dbReference type="InterPro" id="IPR001300">
    <property type="entry name" value="Peptidase_C2_calpain_cat"/>
</dbReference>
<name>A0A401PC83_SCYTO</name>
<dbReference type="InterPro" id="IPR000169">
    <property type="entry name" value="Pept_cys_AS"/>
</dbReference>
<dbReference type="InterPro" id="IPR038765">
    <property type="entry name" value="Papain-like_cys_pep_sf"/>
</dbReference>
<dbReference type="InterPro" id="IPR036213">
    <property type="entry name" value="Calpain_III_sf"/>
</dbReference>
<keyword evidence="10" id="KW-1185">Reference proteome</keyword>
<dbReference type="InterPro" id="IPR035892">
    <property type="entry name" value="C2_domain_sf"/>
</dbReference>
<evidence type="ECO:0000256" key="6">
    <source>
        <dbReference type="PROSITE-ProRule" id="PRU00239"/>
    </source>
</evidence>
<feature type="active site" evidence="5 6">
    <location>
        <position position="81"/>
    </location>
</feature>
<dbReference type="GO" id="GO:0005737">
    <property type="term" value="C:cytoplasm"/>
    <property type="evidence" value="ECO:0007669"/>
    <property type="project" value="TreeGrafter"/>
</dbReference>
<dbReference type="CDD" id="cd04046">
    <property type="entry name" value="C2_Calpain"/>
    <property type="match status" value="1"/>
</dbReference>